<proteinExistence type="inferred from homology"/>
<evidence type="ECO:0000256" key="1">
    <source>
        <dbReference type="ARBA" id="ARBA00001917"/>
    </source>
</evidence>
<feature type="domain" description="Nitroreductase" evidence="7">
    <location>
        <begin position="7"/>
        <end position="173"/>
    </location>
</feature>
<reference evidence="8 9" key="1">
    <citation type="submission" date="2019-06" db="EMBL/GenBank/DDBJ databases">
        <title>Sequencing the genomes of 1000 actinobacteria strains.</title>
        <authorList>
            <person name="Klenk H.-P."/>
        </authorList>
    </citation>
    <scope>NUCLEOTIDE SEQUENCE [LARGE SCALE GENOMIC DNA]</scope>
    <source>
        <strain evidence="8 9">DSM 19828</strain>
    </source>
</reference>
<keyword evidence="5" id="KW-0560">Oxidoreductase</keyword>
<dbReference type="InterPro" id="IPR000415">
    <property type="entry name" value="Nitroreductase-like"/>
</dbReference>
<dbReference type="AlphaFoldDB" id="A0A542EG25"/>
<gene>
    <name evidence="8" type="ORF">FB459_1726</name>
</gene>
<sequence length="226" mass="25391">MELQKAIRRRRMIRDFDPDRPVPRDVVDTAVTLGLRAPSAGFSQGWDFVVLTDPADRQRFWEVTTNADEELDRWLAKVSSAPVLILCCGDKDTYLRRYAQPDKPWQDMDESHWPVPYWDVDTGMAALIMLLVAVDEGLGGLFFGVPVERCDVVRETFGIPGDRSLVGVVAMGYARTQRPSGSTLARRRRPTGEVVHDGRFGSPWSTDRNVLTKNPSQGVPSGRMKT</sequence>
<protein>
    <submittedName>
        <fullName evidence="8">Nitroreductase</fullName>
    </submittedName>
</protein>
<evidence type="ECO:0000256" key="6">
    <source>
        <dbReference type="SAM" id="MobiDB-lite"/>
    </source>
</evidence>
<comment type="similarity">
    <text evidence="2">Belongs to the nitroreductase family.</text>
</comment>
<evidence type="ECO:0000313" key="9">
    <source>
        <dbReference type="Proteomes" id="UP000320806"/>
    </source>
</evidence>
<dbReference type="SUPFAM" id="SSF55469">
    <property type="entry name" value="FMN-dependent nitroreductase-like"/>
    <property type="match status" value="1"/>
</dbReference>
<dbReference type="EMBL" id="VFMO01000001">
    <property type="protein sequence ID" value="TQJ14278.1"/>
    <property type="molecule type" value="Genomic_DNA"/>
</dbReference>
<accession>A0A542EG25</accession>
<name>A0A542EG25_9MICO</name>
<feature type="compositionally biased region" description="Basic and acidic residues" evidence="6">
    <location>
        <begin position="190"/>
        <end position="199"/>
    </location>
</feature>
<dbReference type="Gene3D" id="3.40.109.10">
    <property type="entry name" value="NADH Oxidase"/>
    <property type="match status" value="1"/>
</dbReference>
<keyword evidence="9" id="KW-1185">Reference proteome</keyword>
<organism evidence="8 9">
    <name type="scientific">Yimella lutea</name>
    <dbReference type="NCBI Taxonomy" id="587872"/>
    <lineage>
        <taxon>Bacteria</taxon>
        <taxon>Bacillati</taxon>
        <taxon>Actinomycetota</taxon>
        <taxon>Actinomycetes</taxon>
        <taxon>Micrococcales</taxon>
        <taxon>Dermacoccaceae</taxon>
        <taxon>Yimella</taxon>
    </lineage>
</organism>
<dbReference type="Pfam" id="PF00881">
    <property type="entry name" value="Nitroreductase"/>
    <property type="match status" value="1"/>
</dbReference>
<keyword evidence="4" id="KW-0288">FMN</keyword>
<dbReference type="OrthoDB" id="3358989at2"/>
<evidence type="ECO:0000256" key="3">
    <source>
        <dbReference type="ARBA" id="ARBA00022630"/>
    </source>
</evidence>
<feature type="region of interest" description="Disordered" evidence="6">
    <location>
        <begin position="179"/>
        <end position="226"/>
    </location>
</feature>
<evidence type="ECO:0000259" key="7">
    <source>
        <dbReference type="Pfam" id="PF00881"/>
    </source>
</evidence>
<comment type="caution">
    <text evidence="8">The sequence shown here is derived from an EMBL/GenBank/DDBJ whole genome shotgun (WGS) entry which is preliminary data.</text>
</comment>
<dbReference type="InterPro" id="IPR029479">
    <property type="entry name" value="Nitroreductase"/>
</dbReference>
<keyword evidence="3" id="KW-0285">Flavoprotein</keyword>
<evidence type="ECO:0000256" key="5">
    <source>
        <dbReference type="ARBA" id="ARBA00023002"/>
    </source>
</evidence>
<dbReference type="PANTHER" id="PTHR43673:SF2">
    <property type="entry name" value="NITROREDUCTASE"/>
    <property type="match status" value="1"/>
</dbReference>
<dbReference type="CDD" id="cd02062">
    <property type="entry name" value="Nitro_FMN_reductase"/>
    <property type="match status" value="1"/>
</dbReference>
<dbReference type="GO" id="GO:0016491">
    <property type="term" value="F:oxidoreductase activity"/>
    <property type="evidence" value="ECO:0007669"/>
    <property type="project" value="UniProtKB-KW"/>
</dbReference>
<dbReference type="Proteomes" id="UP000320806">
    <property type="component" value="Unassembled WGS sequence"/>
</dbReference>
<evidence type="ECO:0000256" key="2">
    <source>
        <dbReference type="ARBA" id="ARBA00007118"/>
    </source>
</evidence>
<feature type="compositionally biased region" description="Polar residues" evidence="6">
    <location>
        <begin position="203"/>
        <end position="219"/>
    </location>
</feature>
<dbReference type="PANTHER" id="PTHR43673">
    <property type="entry name" value="NAD(P)H NITROREDUCTASE YDGI-RELATED"/>
    <property type="match status" value="1"/>
</dbReference>
<comment type="cofactor">
    <cofactor evidence="1">
        <name>FMN</name>
        <dbReference type="ChEBI" id="CHEBI:58210"/>
    </cofactor>
</comment>
<evidence type="ECO:0000313" key="8">
    <source>
        <dbReference type="EMBL" id="TQJ14278.1"/>
    </source>
</evidence>
<evidence type="ECO:0000256" key="4">
    <source>
        <dbReference type="ARBA" id="ARBA00022643"/>
    </source>
</evidence>